<name>A0AAV9UMP2_9PEZI</name>
<dbReference type="Proteomes" id="UP001373714">
    <property type="component" value="Unassembled WGS sequence"/>
</dbReference>
<dbReference type="Pfam" id="PF02868">
    <property type="entry name" value="Peptidase_M4_C"/>
    <property type="match status" value="1"/>
</dbReference>
<feature type="domain" description="Peptidase M4 C-terminal" evidence="8">
    <location>
        <begin position="221"/>
        <end position="381"/>
    </location>
</feature>
<evidence type="ECO:0000313" key="10">
    <source>
        <dbReference type="Proteomes" id="UP001373714"/>
    </source>
</evidence>
<dbReference type="Gene3D" id="1.10.390.10">
    <property type="entry name" value="Neutral Protease Domain 2"/>
    <property type="match status" value="1"/>
</dbReference>
<evidence type="ECO:0000256" key="5">
    <source>
        <dbReference type="ARBA" id="ARBA00022833"/>
    </source>
</evidence>
<dbReference type="GO" id="GO:0046872">
    <property type="term" value="F:metal ion binding"/>
    <property type="evidence" value="ECO:0007669"/>
    <property type="project" value="UniProtKB-KW"/>
</dbReference>
<keyword evidence="2" id="KW-0645">Protease</keyword>
<keyword evidence="9" id="KW-0396">Initiation factor</keyword>
<evidence type="ECO:0000256" key="6">
    <source>
        <dbReference type="ARBA" id="ARBA00023049"/>
    </source>
</evidence>
<sequence length="781" mass="86569">MPQRCFIRPLHYLQQRANDPSLSEAQRLSAKRDSALTEKLQAEEEAAWKAADKWRKARLAAGEPTFGYAPVMQPPDVGQLPKSLKPEFRCQIWDAGQSLNLAHPVTGTIKYSSFEWPEGQNWDERQGDGDCETAVANFKAVYEMIGQLSTRDSYDGGGSSFVGCIHVGHPSGAVYNNAFWDPSLQRMYFGEYQTRMPDTVGHEMMHGITNTSVDLRTAFFSGALNESISDCFGSMVRQWTIPVGQHGRTIDSADWCIWNPDENGDIKEKLRSLEKPGEFGHPGHMDDLDRKDKSDVYGIHSKCGIPNHAFYLACKALAGTYPYSWDRVGVVWFHTVIDGFLRNDSNFEHFAYMTLAVSRKIYSQEPQIEAAISDAWGKVGIKPSNQIAKGVSKYKAILEKRVTTNKIVWGNGDEDDDFKSALIVALRSIGPNNTEFGVYYKDTDSNYIWKNLSTALGLVPSEYITTFDVVQDKDLETYMVCASAYSNNDQKGRLFVWKPFIADGIDWDDKNKIQSLIIPQIPTLPSPVVKVLLGPLDSNAAYTYAPIILGLQKTIARVEVKPDLGSWVIASDLNLPTNATRVADLSCGAVAGSSGVFVLYEVDDKQQLLYTAYSRLFDTPIKIPDGIRLTSVATVVKPGSQDLDELIAGGNGLWSLPGDAIGRSSAALQQIGKGLSVTALRTVQVIPKQYQSPPQDAEREVPSGVLILDQNGNLYKMAKGPGASDPRQVKKITDGIQNFDLCSGETEDGMTFPLITTDIKGDFNYVNLGKKEKYWVKRPFY</sequence>
<keyword evidence="9" id="KW-0648">Protein biosynthesis</keyword>
<dbReference type="Pfam" id="PF01447">
    <property type="entry name" value="Peptidase_M4"/>
    <property type="match status" value="1"/>
</dbReference>
<keyword evidence="6" id="KW-0482">Metalloprotease</keyword>
<dbReference type="InterPro" id="IPR001570">
    <property type="entry name" value="Peptidase_M4_C_domain"/>
</dbReference>
<dbReference type="PANTHER" id="PTHR43579">
    <property type="match status" value="1"/>
</dbReference>
<comment type="caution">
    <text evidence="9">The sequence shown here is derived from an EMBL/GenBank/DDBJ whole genome shotgun (WGS) entry which is preliminary data.</text>
</comment>
<evidence type="ECO:0000256" key="1">
    <source>
        <dbReference type="ARBA" id="ARBA00009388"/>
    </source>
</evidence>
<dbReference type="PANTHER" id="PTHR43579:SF1">
    <property type="entry name" value="NEUTRAL METALLOPROTEINASE"/>
    <property type="match status" value="1"/>
</dbReference>
<dbReference type="Gene3D" id="3.10.170.10">
    <property type="match status" value="1"/>
</dbReference>
<feature type="domain" description="Peptidase M4" evidence="7">
    <location>
        <begin position="119"/>
        <end position="210"/>
    </location>
</feature>
<dbReference type="AlphaFoldDB" id="A0AAV9UMP2"/>
<evidence type="ECO:0000256" key="3">
    <source>
        <dbReference type="ARBA" id="ARBA00022723"/>
    </source>
</evidence>
<dbReference type="PRINTS" id="PR00730">
    <property type="entry name" value="THERMOLYSIN"/>
</dbReference>
<dbReference type="InterPro" id="IPR052759">
    <property type="entry name" value="Metalloprotease_M4"/>
</dbReference>
<accession>A0AAV9UMP2</accession>
<gene>
    <name evidence="9" type="primary">PRT1_2</name>
    <name evidence="9" type="ORF">TWF730_010206</name>
</gene>
<dbReference type="InterPro" id="IPR027268">
    <property type="entry name" value="Peptidase_M4/M1_CTD_sf"/>
</dbReference>
<organism evidence="9 10">
    <name type="scientific">Orbilia blumenaviensis</name>
    <dbReference type="NCBI Taxonomy" id="1796055"/>
    <lineage>
        <taxon>Eukaryota</taxon>
        <taxon>Fungi</taxon>
        <taxon>Dikarya</taxon>
        <taxon>Ascomycota</taxon>
        <taxon>Pezizomycotina</taxon>
        <taxon>Orbiliomycetes</taxon>
        <taxon>Orbiliales</taxon>
        <taxon>Orbiliaceae</taxon>
        <taxon>Orbilia</taxon>
    </lineage>
</organism>
<dbReference type="GO" id="GO:0006508">
    <property type="term" value="P:proteolysis"/>
    <property type="evidence" value="ECO:0007669"/>
    <property type="project" value="UniProtKB-KW"/>
</dbReference>
<keyword evidence="3" id="KW-0479">Metal-binding</keyword>
<dbReference type="InterPro" id="IPR023612">
    <property type="entry name" value="Peptidase_M4"/>
</dbReference>
<evidence type="ECO:0000259" key="7">
    <source>
        <dbReference type="Pfam" id="PF01447"/>
    </source>
</evidence>
<keyword evidence="10" id="KW-1185">Reference proteome</keyword>
<keyword evidence="5" id="KW-0862">Zinc</keyword>
<reference evidence="9 10" key="1">
    <citation type="submission" date="2019-10" db="EMBL/GenBank/DDBJ databases">
        <authorList>
            <person name="Palmer J.M."/>
        </authorList>
    </citation>
    <scope>NUCLEOTIDE SEQUENCE [LARGE SCALE GENOMIC DNA]</scope>
    <source>
        <strain evidence="9 10">TWF730</strain>
    </source>
</reference>
<keyword evidence="4" id="KW-0378">Hydrolase</keyword>
<dbReference type="GO" id="GO:0003743">
    <property type="term" value="F:translation initiation factor activity"/>
    <property type="evidence" value="ECO:0007669"/>
    <property type="project" value="UniProtKB-KW"/>
</dbReference>
<dbReference type="EMBL" id="JAVHNS010000008">
    <property type="protein sequence ID" value="KAK6345863.1"/>
    <property type="molecule type" value="Genomic_DNA"/>
</dbReference>
<dbReference type="GO" id="GO:0004222">
    <property type="term" value="F:metalloendopeptidase activity"/>
    <property type="evidence" value="ECO:0007669"/>
    <property type="project" value="InterPro"/>
</dbReference>
<evidence type="ECO:0000256" key="4">
    <source>
        <dbReference type="ARBA" id="ARBA00022801"/>
    </source>
</evidence>
<evidence type="ECO:0000259" key="8">
    <source>
        <dbReference type="Pfam" id="PF02868"/>
    </source>
</evidence>
<protein>
    <submittedName>
        <fullName evidence="9">Translation initiation factor 3 subunit b</fullName>
    </submittedName>
</protein>
<comment type="similarity">
    <text evidence="1">Belongs to the peptidase M4 family.</text>
</comment>
<dbReference type="InterPro" id="IPR013856">
    <property type="entry name" value="Peptidase_M4_domain"/>
</dbReference>
<proteinExistence type="inferred from homology"/>
<dbReference type="SUPFAM" id="SSF55486">
    <property type="entry name" value="Metalloproteases ('zincins'), catalytic domain"/>
    <property type="match status" value="1"/>
</dbReference>
<evidence type="ECO:0000256" key="2">
    <source>
        <dbReference type="ARBA" id="ARBA00022670"/>
    </source>
</evidence>
<evidence type="ECO:0000313" key="9">
    <source>
        <dbReference type="EMBL" id="KAK6345863.1"/>
    </source>
</evidence>